<dbReference type="NCBIfam" id="TIGR04183">
    <property type="entry name" value="Por_Secre_tail"/>
    <property type="match status" value="1"/>
</dbReference>
<feature type="domain" description="Secretion system C-terminal sorting" evidence="2">
    <location>
        <begin position="18"/>
        <end position="91"/>
    </location>
</feature>
<feature type="compositionally biased region" description="Polar residues" evidence="1">
    <location>
        <begin position="10"/>
        <end position="20"/>
    </location>
</feature>
<evidence type="ECO:0000256" key="1">
    <source>
        <dbReference type="SAM" id="MobiDB-lite"/>
    </source>
</evidence>
<dbReference type="Pfam" id="PF18962">
    <property type="entry name" value="Por_Secre_tail"/>
    <property type="match status" value="1"/>
</dbReference>
<evidence type="ECO:0000313" key="3">
    <source>
        <dbReference type="EMBL" id="EFK97256.1"/>
    </source>
</evidence>
<dbReference type="InterPro" id="IPR026444">
    <property type="entry name" value="Secre_tail"/>
</dbReference>
<accession>D9PGQ9</accession>
<protein>
    <recommendedName>
        <fullName evidence="2">Secretion system C-terminal sorting domain-containing protein</fullName>
    </recommendedName>
</protein>
<sequence>VISGVEDQESNSGLTITPNPGNGVYNIGLRLNASSDLSISVTDINGADIYKKDYISPERDFQAKIDISKSPAGVYFLMVKAGVSTWEKKIIKN</sequence>
<reference evidence="3" key="2">
    <citation type="journal article" date="2011" name="Microb. Ecol.">
        <title>Taxonomic and Functional Metagenomic Profiling of the Microbial Community in the Anoxic Sediment of a Sub-saline Shallow Lake (Laguna de Carrizo, Central Spain).</title>
        <authorList>
            <person name="Ferrer M."/>
            <person name="Guazzaroni M.E."/>
            <person name="Richter M."/>
            <person name="Garcia-Salamanca A."/>
            <person name="Yarza P."/>
            <person name="Suarez-Suarez A."/>
            <person name="Solano J."/>
            <person name="Alcaide M."/>
            <person name="van Dillewijn P."/>
            <person name="Molina-Henares M.A."/>
            <person name="Lopez-Cortes N."/>
            <person name="Al-Ramahi Y."/>
            <person name="Guerrero C."/>
            <person name="Acosta A."/>
            <person name="de Eugenio L.I."/>
            <person name="Martinez V."/>
            <person name="Marques S."/>
            <person name="Rojo F."/>
            <person name="Santero E."/>
            <person name="Genilloud O."/>
            <person name="Perez-Perez J."/>
            <person name="Rossello-Mora R."/>
            <person name="Ramos J.L."/>
        </authorList>
    </citation>
    <scope>NUCLEOTIDE SEQUENCE</scope>
</reference>
<reference evidence="3" key="1">
    <citation type="submission" date="2010-07" db="EMBL/GenBank/DDBJ databases">
        <authorList>
            <consortium name="CONSOLIDER consortium CSD2007-00005"/>
            <person name="Guazzaroni M.-E."/>
            <person name="Richter M."/>
            <person name="Garcia-Salamanca A."/>
            <person name="Yarza P."/>
            <person name="Ferrer M."/>
        </authorList>
    </citation>
    <scope>NUCLEOTIDE SEQUENCE</scope>
</reference>
<proteinExistence type="predicted"/>
<evidence type="ECO:0000259" key="2">
    <source>
        <dbReference type="Pfam" id="PF18962"/>
    </source>
</evidence>
<organism evidence="3">
    <name type="scientific">sediment metagenome</name>
    <dbReference type="NCBI Taxonomy" id="749907"/>
    <lineage>
        <taxon>unclassified sequences</taxon>
        <taxon>metagenomes</taxon>
        <taxon>ecological metagenomes</taxon>
    </lineage>
</organism>
<dbReference type="AlphaFoldDB" id="D9PGQ9"/>
<dbReference type="EMBL" id="ADZX01000292">
    <property type="protein sequence ID" value="EFK97256.1"/>
    <property type="molecule type" value="Genomic_DNA"/>
</dbReference>
<name>D9PGQ9_9ZZZZ</name>
<feature type="region of interest" description="Disordered" evidence="1">
    <location>
        <begin position="1"/>
        <end position="21"/>
    </location>
</feature>
<feature type="non-terminal residue" evidence="3">
    <location>
        <position position="1"/>
    </location>
</feature>
<comment type="caution">
    <text evidence="3">The sequence shown here is derived from an EMBL/GenBank/DDBJ whole genome shotgun (WGS) entry which is preliminary data.</text>
</comment>
<gene>
    <name evidence="3" type="ORF">LDC_0706</name>
</gene>